<evidence type="ECO:0000256" key="5">
    <source>
        <dbReference type="SAM" id="MobiDB-lite"/>
    </source>
</evidence>
<reference evidence="7" key="2">
    <citation type="submission" date="2019-06" db="EMBL/GenBank/DDBJ databases">
        <title>Genomics analysis of Aphanomyces spp. identifies a new class of oomycete effector associated with host adaptation.</title>
        <authorList>
            <person name="Gaulin E."/>
        </authorList>
    </citation>
    <scope>NUCLEOTIDE SEQUENCE</scope>
    <source>
        <strain evidence="7">CBS 578.67</strain>
    </source>
</reference>
<evidence type="ECO:0000256" key="1">
    <source>
        <dbReference type="ARBA" id="ARBA00022679"/>
    </source>
</evidence>
<dbReference type="Gene3D" id="2.60.200.40">
    <property type="match status" value="1"/>
</dbReference>
<reference evidence="8 9" key="1">
    <citation type="submission" date="2019-03" db="EMBL/GenBank/DDBJ databases">
        <authorList>
            <person name="Gaulin E."/>
            <person name="Dumas B."/>
        </authorList>
    </citation>
    <scope>NUCLEOTIDE SEQUENCE [LARGE SCALE GENOMIC DNA]</scope>
    <source>
        <strain evidence="8">CBS 568.67</strain>
    </source>
</reference>
<keyword evidence="1" id="KW-0808">Transferase</keyword>
<dbReference type="GO" id="GO:0005737">
    <property type="term" value="C:cytoplasm"/>
    <property type="evidence" value="ECO:0007669"/>
    <property type="project" value="TreeGrafter"/>
</dbReference>
<evidence type="ECO:0000256" key="2">
    <source>
        <dbReference type="ARBA" id="ARBA00022741"/>
    </source>
</evidence>
<dbReference type="EMBL" id="CAADRA010005500">
    <property type="protein sequence ID" value="VFT90572.1"/>
    <property type="molecule type" value="Genomic_DNA"/>
</dbReference>
<dbReference type="Gene3D" id="3.40.50.10330">
    <property type="entry name" value="Probable inorganic polyphosphate/atp-NAD kinase, domain 1"/>
    <property type="match status" value="1"/>
</dbReference>
<evidence type="ECO:0000313" key="7">
    <source>
        <dbReference type="EMBL" id="KAF0695451.1"/>
    </source>
</evidence>
<dbReference type="OrthoDB" id="3853857at2759"/>
<evidence type="ECO:0000313" key="8">
    <source>
        <dbReference type="EMBL" id="VFT90572.1"/>
    </source>
</evidence>
<dbReference type="EMBL" id="VJMH01005479">
    <property type="protein sequence ID" value="KAF0695451.1"/>
    <property type="molecule type" value="Genomic_DNA"/>
</dbReference>
<feature type="region of interest" description="Disordered" evidence="5">
    <location>
        <begin position="21"/>
        <end position="46"/>
    </location>
</feature>
<dbReference type="InterPro" id="IPR017438">
    <property type="entry name" value="ATP-NAD_kinase_N"/>
</dbReference>
<dbReference type="Proteomes" id="UP000332933">
    <property type="component" value="Unassembled WGS sequence"/>
</dbReference>
<gene>
    <name evidence="8" type="primary">Aste57867_13739</name>
    <name evidence="7" type="ORF">As57867_013689</name>
    <name evidence="8" type="ORF">ASTE57867_13739</name>
</gene>
<accession>A0A485KZM1</accession>
<dbReference type="Pfam" id="PF00781">
    <property type="entry name" value="DAGK_cat"/>
    <property type="match status" value="1"/>
</dbReference>
<keyword evidence="2" id="KW-0547">Nucleotide-binding</keyword>
<feature type="compositionally biased region" description="Polar residues" evidence="5">
    <location>
        <begin position="22"/>
        <end position="38"/>
    </location>
</feature>
<dbReference type="PANTHER" id="PTHR12358">
    <property type="entry name" value="SPHINGOSINE KINASE"/>
    <property type="match status" value="1"/>
</dbReference>
<dbReference type="InterPro" id="IPR045540">
    <property type="entry name" value="YegS/DAGK_C"/>
</dbReference>
<feature type="region of interest" description="Disordered" evidence="5">
    <location>
        <begin position="58"/>
        <end position="99"/>
    </location>
</feature>
<dbReference type="PANTHER" id="PTHR12358:SF31">
    <property type="entry name" value="ACYLGLYCEROL KINASE, MITOCHONDRIAL"/>
    <property type="match status" value="1"/>
</dbReference>
<name>A0A485KZM1_9STRA</name>
<sequence length="623" mass="69622">MRRPSATNPLLENEIEGAHAQLQRQTSSNAHVSFQSDLLTPESDDMTQPTAVYKSMFSRRSQSFGTPSDRGESFGVGYMDNEPLGTPQSSQHSAREASRVSVQDIAKDMVMNRKLIDEGVGLAHPHEVRDSIRLIQAHSRRDLPTECDLKTTARIKKKAFTLMLSRDVFAWFHGSKRVGFVDTDDIVGAEVLNGNKSSFRLHYFSKGRGRGAKQLLRKPEYIDVDTTSEGISAAWVLSVQELVRWQARAPPTAQKRKIRVVVNPHSGARQAPTIWETQVKPFFDLAGFDYHIDKTTYSGHAVDMGREYSTEEGYEAIVFVSGDGTICEYMNGLLSRPEDEWKEVVATTPISLISAGTQNAFGTGVGIPTTAAAVYCIIKRKLRPLDVCTAVSEQNRSVVSYSCCGLGWGIPGDVAEESEKYRWMGTKRYAFMKVKRTLFPKRHTGTIHYVPLKPQPPLQNYFDIKNVGADDQYEVEEGNIYDGLESVRNEKLKGVSKLAGAVRSPASPSRYRDEWWKTEKGTYVAVGVLNMAPDGAYVHPSDGCLDLMIARKGNFFQMIHLAFLYLQGKELQSKLMSYIKVKAVVIEQDQPQNVMNIDGEVFPGPGPWRMEVVPSLFKVLSEK</sequence>
<dbReference type="SUPFAM" id="SSF111331">
    <property type="entry name" value="NAD kinase/diacylglycerol kinase-like"/>
    <property type="match status" value="1"/>
</dbReference>
<dbReference type="GO" id="GO:0005524">
    <property type="term" value="F:ATP binding"/>
    <property type="evidence" value="ECO:0007669"/>
    <property type="project" value="UniProtKB-KW"/>
</dbReference>
<evidence type="ECO:0000256" key="4">
    <source>
        <dbReference type="ARBA" id="ARBA00022840"/>
    </source>
</evidence>
<evidence type="ECO:0000259" key="6">
    <source>
        <dbReference type="PROSITE" id="PS50146"/>
    </source>
</evidence>
<dbReference type="AlphaFoldDB" id="A0A485KZM1"/>
<dbReference type="InterPro" id="IPR001206">
    <property type="entry name" value="Diacylglycerol_kinase_cat_dom"/>
</dbReference>
<dbReference type="GO" id="GO:0016020">
    <property type="term" value="C:membrane"/>
    <property type="evidence" value="ECO:0007669"/>
    <property type="project" value="TreeGrafter"/>
</dbReference>
<protein>
    <submittedName>
        <fullName evidence="8">Aste57867_13739 protein</fullName>
    </submittedName>
</protein>
<dbReference type="PROSITE" id="PS50146">
    <property type="entry name" value="DAGK"/>
    <property type="match status" value="1"/>
</dbReference>
<keyword evidence="4" id="KW-0067">ATP-binding</keyword>
<dbReference type="GO" id="GO:0001727">
    <property type="term" value="F:lipid kinase activity"/>
    <property type="evidence" value="ECO:0007669"/>
    <property type="project" value="TreeGrafter"/>
</dbReference>
<dbReference type="InterPro" id="IPR050187">
    <property type="entry name" value="Lipid_Phosphate_FormReg"/>
</dbReference>
<keyword evidence="3" id="KW-0418">Kinase</keyword>
<dbReference type="GO" id="GO:0046512">
    <property type="term" value="P:sphingosine biosynthetic process"/>
    <property type="evidence" value="ECO:0007669"/>
    <property type="project" value="TreeGrafter"/>
</dbReference>
<proteinExistence type="predicted"/>
<organism evidence="8 9">
    <name type="scientific">Aphanomyces stellatus</name>
    <dbReference type="NCBI Taxonomy" id="120398"/>
    <lineage>
        <taxon>Eukaryota</taxon>
        <taxon>Sar</taxon>
        <taxon>Stramenopiles</taxon>
        <taxon>Oomycota</taxon>
        <taxon>Saprolegniomycetes</taxon>
        <taxon>Saprolegniales</taxon>
        <taxon>Verrucalvaceae</taxon>
        <taxon>Aphanomyces</taxon>
    </lineage>
</organism>
<dbReference type="InterPro" id="IPR016064">
    <property type="entry name" value="NAD/diacylglycerol_kinase_sf"/>
</dbReference>
<feature type="domain" description="DAGKc" evidence="6">
    <location>
        <begin position="253"/>
        <end position="394"/>
    </location>
</feature>
<evidence type="ECO:0000313" key="9">
    <source>
        <dbReference type="Proteomes" id="UP000332933"/>
    </source>
</evidence>
<keyword evidence="9" id="KW-1185">Reference proteome</keyword>
<evidence type="ECO:0000256" key="3">
    <source>
        <dbReference type="ARBA" id="ARBA00022777"/>
    </source>
</evidence>
<dbReference type="Pfam" id="PF19279">
    <property type="entry name" value="YegS_C"/>
    <property type="match status" value="1"/>
</dbReference>